<dbReference type="STRING" id="273121.WS1946"/>
<keyword evidence="1" id="KW-0175">Coiled coil</keyword>
<dbReference type="CDD" id="cd18773">
    <property type="entry name" value="PDC1_HK_sensor"/>
    <property type="match status" value="1"/>
</dbReference>
<reference evidence="2 3" key="1">
    <citation type="journal article" date="2003" name="Proc. Natl. Acad. Sci. U.S.A.">
        <title>Complete genome sequence and analysis of Wolinella succinogenes.</title>
        <authorList>
            <person name="Baar C."/>
            <person name="Eppinger M."/>
            <person name="Raddatz G."/>
            <person name="Simon JM."/>
            <person name="Lanz C."/>
            <person name="Klimmek O."/>
            <person name="Nandakumar R."/>
            <person name="Gross R."/>
            <person name="Rosinus A."/>
            <person name="Keller H."/>
            <person name="Jagtap P."/>
            <person name="Linke B."/>
            <person name="Meyer F."/>
            <person name="Lederer H."/>
            <person name="Schuster S.C."/>
        </authorList>
    </citation>
    <scope>NUCLEOTIDE SEQUENCE [LARGE SCALE GENOMIC DNA]</scope>
    <source>
        <strain evidence="3">ATCC 29543 / DSM 1740 / CCUG 13145 / JCM 31913 / LMG 7466 / NCTC 11488 / FDC 602W</strain>
    </source>
</reference>
<dbReference type="Proteomes" id="UP000000422">
    <property type="component" value="Chromosome"/>
</dbReference>
<evidence type="ECO:0000256" key="1">
    <source>
        <dbReference type="SAM" id="Coils"/>
    </source>
</evidence>
<name>Q7MQW8_WOLSU</name>
<feature type="coiled-coil region" evidence="1">
    <location>
        <begin position="45"/>
        <end position="72"/>
    </location>
</feature>
<dbReference type="RefSeq" id="WP_011139735.1">
    <property type="nucleotide sequence ID" value="NC_005090.1"/>
</dbReference>
<dbReference type="eggNOG" id="COG0835">
    <property type="taxonomic scope" value="Bacteria"/>
</dbReference>
<dbReference type="HOGENOM" id="CLU_015621_0_0_7"/>
<evidence type="ECO:0000313" key="2">
    <source>
        <dbReference type="EMBL" id="CAE10952.1"/>
    </source>
</evidence>
<accession>Q7MQW8</accession>
<evidence type="ECO:0000313" key="3">
    <source>
        <dbReference type="Proteomes" id="UP000000422"/>
    </source>
</evidence>
<dbReference type="EMBL" id="BX571662">
    <property type="protein sequence ID" value="CAE10952.1"/>
    <property type="molecule type" value="Genomic_DNA"/>
</dbReference>
<gene>
    <name evidence="2" type="ordered locus">WS1946</name>
</gene>
<organism evidence="3">
    <name type="scientific">Wolinella succinogenes (strain ATCC 29543 / DSM 1740 / CCUG 13145 / JCM 31913 / LMG 7466 / NCTC 11488 / FDC 602W)</name>
    <name type="common">Vibrio succinogenes</name>
    <dbReference type="NCBI Taxonomy" id="273121"/>
    <lineage>
        <taxon>Bacteria</taxon>
        <taxon>Pseudomonadati</taxon>
        <taxon>Campylobacterota</taxon>
        <taxon>Epsilonproteobacteria</taxon>
        <taxon>Campylobacterales</taxon>
        <taxon>Helicobacteraceae</taxon>
        <taxon>Wolinella</taxon>
    </lineage>
</organism>
<proteinExistence type="predicted"/>
<evidence type="ECO:0008006" key="4">
    <source>
        <dbReference type="Google" id="ProtNLM"/>
    </source>
</evidence>
<sequence length="666" mass="75947">MQNQTLSLLNDYMPEVSQYKSRFESLNTLLNKTTLTGKISSLDIAENLFAYMEETQQKFSQLQERLIDTLIEQNFLTILSEAELNAQSNIDVLNRNLFERTADIAFLAKSEMMNNFITHQSDALTKEAIETRMHEYTRKYSVYEDMILFDREGRILARLNSSNPATQTSEPMIAQALSLQGEYLEVFGTADFINKPTPSLLYLAPVQRIGENERVGVVALVFKFEDEMERIFKRFSDSTPGSLIMLLDAKNRLIASGNPKEFPLGSTLSIQKIGDHHFAQTNKRTYLVAKAQTQGYFGYTGPHWSTALLLPLRSAFDSKRLELGKIPPELLEESSLMTNELRRVIAEAENINEDLGDVVINGEIIASKSHSYALNPILNNIRLLSEEINHVCVDSIRGLQKSILASALKGVSFYARVAIDLMDRNLYERANDCRWWALTHRFITNMHKSQENSVREILMGILHKINALYPMYHNLFLFDAMGKIVALSNKEEMKFIDEPISSEDFSRVRSIRDTQKYYVSAFEPTPFYRHKPTYIFYAPILSPDENKSFLGGIGIVFDAESQLSTMLHEALPKRSEVLSSQGELFGLLVERNGKIIASTNEKLKVGEILEIDSRFLEIRGNEAIDEVITFQEKRYMLGVQTSVGYREFKVSDGYNCPVLCLMFIEV</sequence>
<dbReference type="AlphaFoldDB" id="Q7MQW8"/>
<keyword evidence="3" id="KW-1185">Reference proteome</keyword>
<dbReference type="KEGG" id="wsu:WS1946"/>
<protein>
    <recommendedName>
        <fullName evidence="4">Cache domain-containing protein</fullName>
    </recommendedName>
</protein>
<dbReference type="InterPro" id="IPR029151">
    <property type="entry name" value="Sensor-like_sf"/>
</dbReference>
<dbReference type="SUPFAM" id="SSF103190">
    <property type="entry name" value="Sensory domain-like"/>
    <property type="match status" value="1"/>
</dbReference>